<accession>A0ACD3Z5B0</accession>
<organism evidence="1 2">
    <name type="scientific">Fusarium solani subsp. cucurbitae</name>
    <name type="common">Neocosmosporum cucurbitae</name>
    <dbReference type="NCBI Taxonomy" id="2747967"/>
    <lineage>
        <taxon>Eukaryota</taxon>
        <taxon>Fungi</taxon>
        <taxon>Dikarya</taxon>
        <taxon>Ascomycota</taxon>
        <taxon>Pezizomycotina</taxon>
        <taxon>Sordariomycetes</taxon>
        <taxon>Hypocreomycetidae</taxon>
        <taxon>Hypocreales</taxon>
        <taxon>Nectriaceae</taxon>
        <taxon>Fusarium</taxon>
        <taxon>Fusarium solani species complex</taxon>
    </lineage>
</organism>
<proteinExistence type="predicted"/>
<name>A0ACD3Z5B0_FUSSC</name>
<evidence type="ECO:0000313" key="2">
    <source>
        <dbReference type="Proteomes" id="UP000830768"/>
    </source>
</evidence>
<keyword evidence="2" id="KW-1185">Reference proteome</keyword>
<reference evidence="1" key="1">
    <citation type="submission" date="2021-11" db="EMBL/GenBank/DDBJ databases">
        <title>Fusarium solani-melongenae Genome sequencing and assembly.</title>
        <authorList>
            <person name="Xie S."/>
            <person name="Huang L."/>
            <person name="Zhang X."/>
        </authorList>
    </citation>
    <scope>NUCLEOTIDE SEQUENCE</scope>
    <source>
        <strain evidence="1">CRI 24-3</strain>
    </source>
</reference>
<sequence length="484" mass="51882">MSSDWITKGGAVVTGAASGIGRSIVLTLAKAGCDVLIADIDIEGARSVAAEVNALGRRGVPLRVDVSSLADVKAMADKAYAEFGNITILANNAGVTMRPFRALWDTSDEDFKWMFGINYLGIQYAISAFVPRMLASPGRKHIINTSSMATLTDPAGHGAYNASKSAVDGLSNSLRNEVAAENIGVTILYPGRIDTRISTSERLRPESERSQVRGVKPYSDYVDARLKRSGQTVERHPMTGAVLEHPDLGFITPIDVNTVGPMVLEAIQANRPICLTHPVPQNAIAKRVIHLQDAYHPITPDAPAPSEAPFVKRDLSVINLVIAKEDPDGVTRFHDLNPELMLDNPGVSASFFWGNEGIPHLPDCGSEKANAGKAFPGPGGTKLGLVCFPARSAGKLELGKAEGLSNDAVHGRAHPGMHKSQSVDYEIIISGKVDIMLESGERRTLRQGDCLVMGGVYHAWENIYHENCVYAAITIGVTGEANKF</sequence>
<evidence type="ECO:0000313" key="1">
    <source>
        <dbReference type="EMBL" id="UPK96342.1"/>
    </source>
</evidence>
<protein>
    <submittedName>
        <fullName evidence="1">Uncharacterized protein</fullName>
    </submittedName>
</protein>
<dbReference type="EMBL" id="CP090035">
    <property type="protein sequence ID" value="UPK96342.1"/>
    <property type="molecule type" value="Genomic_DNA"/>
</dbReference>
<dbReference type="Proteomes" id="UP000830768">
    <property type="component" value="Chromosome 6"/>
</dbReference>
<gene>
    <name evidence="1" type="ORF">LCI18_007277</name>
</gene>